<dbReference type="EMBL" id="JABMKV010000001">
    <property type="protein sequence ID" value="NQX30574.1"/>
    <property type="molecule type" value="Genomic_DNA"/>
</dbReference>
<organism evidence="1 2">
    <name type="scientific">Pedobacter boryungensis</name>
    <dbReference type="NCBI Taxonomy" id="869962"/>
    <lineage>
        <taxon>Bacteria</taxon>
        <taxon>Pseudomonadati</taxon>
        <taxon>Bacteroidota</taxon>
        <taxon>Sphingobacteriia</taxon>
        <taxon>Sphingobacteriales</taxon>
        <taxon>Sphingobacteriaceae</taxon>
        <taxon>Pedobacter</taxon>
    </lineage>
</organism>
<dbReference type="InterPro" id="IPR046233">
    <property type="entry name" value="DUF6266"/>
</dbReference>
<dbReference type="RefSeq" id="WP_173268765.1">
    <property type="nucleotide sequence ID" value="NZ_JABMKV010000001.1"/>
</dbReference>
<dbReference type="Proteomes" id="UP000762110">
    <property type="component" value="Unassembled WGS sequence"/>
</dbReference>
<gene>
    <name evidence="1" type="ORF">HQN85_02490</name>
</gene>
<dbReference type="Pfam" id="PF19781">
    <property type="entry name" value="DUF6266"/>
    <property type="match status" value="1"/>
</dbReference>
<accession>A0ABX2DBL8</accession>
<sequence length="212" mass="22631">MGTFKKGILGGFSGKIGNVIGASWRNLDVMRSLPKKSNKLPSEIQMEQRIRFALAIGFLSPIKGLLEQAFGSTQGNKSRFNLATAYHIQQAVTGIMPNLDIDFTKVVISKGELLGAKNAAVSATNAGVVDFIWENNAGTTLSAIDDQAILLIYNPAKKLYVTDLSFTRLVGAASIVVPAEFANDVVHCYMGYLAANGKNAATSVYLGTVTVL</sequence>
<reference evidence="1 2" key="1">
    <citation type="submission" date="2020-05" db="EMBL/GenBank/DDBJ databases">
        <title>Description of Pedobacter foliorum sp. nov.</title>
        <authorList>
            <person name="Qi S."/>
            <person name="Carlier A."/>
            <person name="Cnockaert M."/>
            <person name="Vandamme P."/>
        </authorList>
    </citation>
    <scope>NUCLEOTIDE SEQUENCE [LARGE SCALE GENOMIC DNA]</scope>
    <source>
        <strain evidence="1 2">LMG 31300</strain>
    </source>
</reference>
<comment type="caution">
    <text evidence="1">The sequence shown here is derived from an EMBL/GenBank/DDBJ whole genome shotgun (WGS) entry which is preliminary data.</text>
</comment>
<keyword evidence="2" id="KW-1185">Reference proteome</keyword>
<evidence type="ECO:0000313" key="1">
    <source>
        <dbReference type="EMBL" id="NQX30574.1"/>
    </source>
</evidence>
<protein>
    <submittedName>
        <fullName evidence="1">Uncharacterized protein</fullName>
    </submittedName>
</protein>
<evidence type="ECO:0000313" key="2">
    <source>
        <dbReference type="Proteomes" id="UP000762110"/>
    </source>
</evidence>
<proteinExistence type="predicted"/>
<name>A0ABX2DBL8_9SPHI</name>